<dbReference type="InterPro" id="IPR001104">
    <property type="entry name" value="3-oxo-5_a-steroid_4-DH_C"/>
</dbReference>
<dbReference type="PANTHER" id="PTHR14624">
    <property type="entry name" value="DFG10 PROTEIN"/>
    <property type="match status" value="1"/>
</dbReference>
<dbReference type="Proteomes" id="UP001443914">
    <property type="component" value="Unassembled WGS sequence"/>
</dbReference>
<dbReference type="GO" id="GO:0016095">
    <property type="term" value="P:polyprenol catabolic process"/>
    <property type="evidence" value="ECO:0007669"/>
    <property type="project" value="TreeGrafter"/>
</dbReference>
<evidence type="ECO:0000256" key="5">
    <source>
        <dbReference type="ARBA" id="ARBA00023136"/>
    </source>
</evidence>
<dbReference type="EMBL" id="JBDFQZ010000011">
    <property type="protein sequence ID" value="KAK9677779.1"/>
    <property type="molecule type" value="Genomic_DNA"/>
</dbReference>
<evidence type="ECO:0000256" key="3">
    <source>
        <dbReference type="ARBA" id="ARBA00022692"/>
    </source>
</evidence>
<dbReference type="GO" id="GO:0003865">
    <property type="term" value="F:3-oxo-5-alpha-steroid 4-dehydrogenase activity"/>
    <property type="evidence" value="ECO:0007669"/>
    <property type="project" value="TreeGrafter"/>
</dbReference>
<evidence type="ECO:0000256" key="1">
    <source>
        <dbReference type="ARBA" id="ARBA00004127"/>
    </source>
</evidence>
<keyword evidence="4 6" id="KW-1133">Transmembrane helix</keyword>
<comment type="caution">
    <text evidence="8">The sequence shown here is derived from an EMBL/GenBank/DDBJ whole genome shotgun (WGS) entry which is preliminary data.</text>
</comment>
<dbReference type="GO" id="GO:0005783">
    <property type="term" value="C:endoplasmic reticulum"/>
    <property type="evidence" value="ECO:0007669"/>
    <property type="project" value="TreeGrafter"/>
</dbReference>
<comment type="pathway">
    <text evidence="2">Protein modification; protein glycosylation.</text>
</comment>
<organism evidence="8 9">
    <name type="scientific">Saponaria officinalis</name>
    <name type="common">Common soapwort</name>
    <name type="synonym">Lychnis saponaria</name>
    <dbReference type="NCBI Taxonomy" id="3572"/>
    <lineage>
        <taxon>Eukaryota</taxon>
        <taxon>Viridiplantae</taxon>
        <taxon>Streptophyta</taxon>
        <taxon>Embryophyta</taxon>
        <taxon>Tracheophyta</taxon>
        <taxon>Spermatophyta</taxon>
        <taxon>Magnoliopsida</taxon>
        <taxon>eudicotyledons</taxon>
        <taxon>Gunneridae</taxon>
        <taxon>Pentapetalae</taxon>
        <taxon>Caryophyllales</taxon>
        <taxon>Caryophyllaceae</taxon>
        <taxon>Caryophylleae</taxon>
        <taxon>Saponaria</taxon>
    </lineage>
</organism>
<feature type="domain" description="3-oxo-5-alpha-steroid 4-dehydrogenase C-terminal" evidence="7">
    <location>
        <begin position="232"/>
        <end position="347"/>
    </location>
</feature>
<feature type="transmembrane region" description="Helical" evidence="6">
    <location>
        <begin position="20"/>
        <end position="48"/>
    </location>
</feature>
<evidence type="ECO:0000313" key="9">
    <source>
        <dbReference type="Proteomes" id="UP001443914"/>
    </source>
</evidence>
<evidence type="ECO:0000313" key="8">
    <source>
        <dbReference type="EMBL" id="KAK9677779.1"/>
    </source>
</evidence>
<dbReference type="GO" id="GO:0006488">
    <property type="term" value="P:dolichol-linked oligosaccharide biosynthetic process"/>
    <property type="evidence" value="ECO:0007669"/>
    <property type="project" value="InterPro"/>
</dbReference>
<reference evidence="8" key="1">
    <citation type="submission" date="2024-03" db="EMBL/GenBank/DDBJ databases">
        <title>WGS assembly of Saponaria officinalis var. Norfolk2.</title>
        <authorList>
            <person name="Jenkins J."/>
            <person name="Shu S."/>
            <person name="Grimwood J."/>
            <person name="Barry K."/>
            <person name="Goodstein D."/>
            <person name="Schmutz J."/>
            <person name="Leebens-Mack J."/>
            <person name="Osbourn A."/>
        </authorList>
    </citation>
    <scope>NUCLEOTIDE SEQUENCE [LARGE SCALE GENOMIC DNA]</scope>
    <source>
        <strain evidence="8">JIC</strain>
    </source>
</reference>
<protein>
    <recommendedName>
        <fullName evidence="7">3-oxo-5-alpha-steroid 4-dehydrogenase C-terminal domain-containing protein</fullName>
    </recommendedName>
</protein>
<keyword evidence="5 6" id="KW-0472">Membrane</keyword>
<dbReference type="Gene3D" id="1.20.120.1630">
    <property type="match status" value="1"/>
</dbReference>
<gene>
    <name evidence="8" type="ORF">RND81_11G166400</name>
</gene>
<dbReference type="PROSITE" id="PS50244">
    <property type="entry name" value="S5A_REDUCTASE"/>
    <property type="match status" value="1"/>
</dbReference>
<dbReference type="AlphaFoldDB" id="A0AAW1HPL3"/>
<dbReference type="InterPro" id="IPR039698">
    <property type="entry name" value="Dfg10/SRD5A3"/>
</dbReference>
<feature type="transmembrane region" description="Helical" evidence="6">
    <location>
        <begin position="69"/>
        <end position="92"/>
    </location>
</feature>
<dbReference type="PANTHER" id="PTHR14624:SF0">
    <property type="entry name" value="POLYPRENOL REDUCTASE"/>
    <property type="match status" value="1"/>
</dbReference>
<name>A0AAW1HPL3_SAPOF</name>
<evidence type="ECO:0000256" key="2">
    <source>
        <dbReference type="ARBA" id="ARBA00004922"/>
    </source>
</evidence>
<feature type="transmembrane region" description="Helical" evidence="6">
    <location>
        <begin position="170"/>
        <end position="187"/>
    </location>
</feature>
<sequence>MLMLITMEINIVGLLKLAWLFSILPILIASLPIFTIHNPLYHTLLVFVGRGKIIQSSSPLNKLTVPQRFFSHFYVLAVVWTSFLLLTTWAYAHKLGSLVFESTSHAGIASYLAGGSHISSIKKPLSNSPEHAYMVWRSVFLLLLMEIQVLRRLYESLCVFNYSSTARMHVLGYLTGLFFYTAAPLSLCCHCAPEVYSFVGNLLAEFIVKGKNHMHLTDFQWLEYVIPLVRLRWCQWVGAVVFFWGWLHQRRCHAILGNLREVKENAGDYKIPHGDWFELVSSPHYLAEMVIYGGLVVASGGLDVTVWLLFAFTVANLAFAAAETHRWYHRKFDDYPSNRYAIIPFMY</sequence>
<proteinExistence type="predicted"/>
<evidence type="ECO:0000256" key="6">
    <source>
        <dbReference type="SAM" id="Phobius"/>
    </source>
</evidence>
<keyword evidence="9" id="KW-1185">Reference proteome</keyword>
<evidence type="ECO:0000259" key="7">
    <source>
        <dbReference type="Pfam" id="PF02544"/>
    </source>
</evidence>
<accession>A0AAW1HPL3</accession>
<evidence type="ECO:0000256" key="4">
    <source>
        <dbReference type="ARBA" id="ARBA00022989"/>
    </source>
</evidence>
<comment type="subcellular location">
    <subcellularLocation>
        <location evidence="1">Endomembrane system</location>
        <topology evidence="1">Multi-pass membrane protein</topology>
    </subcellularLocation>
</comment>
<keyword evidence="3 6" id="KW-0812">Transmembrane</keyword>
<dbReference type="Pfam" id="PF02544">
    <property type="entry name" value="Steroid_dh"/>
    <property type="match status" value="1"/>
</dbReference>